<dbReference type="Proteomes" id="UP000664859">
    <property type="component" value="Unassembled WGS sequence"/>
</dbReference>
<keyword evidence="2" id="KW-1185">Reference proteome</keyword>
<reference evidence="1" key="1">
    <citation type="submission" date="2021-02" db="EMBL/GenBank/DDBJ databases">
        <title>First Annotated Genome of the Yellow-green Alga Tribonema minus.</title>
        <authorList>
            <person name="Mahan K.M."/>
        </authorList>
    </citation>
    <scope>NUCLEOTIDE SEQUENCE</scope>
    <source>
        <strain evidence="1">UTEX B ZZ1240</strain>
    </source>
</reference>
<gene>
    <name evidence="1" type="ORF">JKP88DRAFT_249346</name>
</gene>
<protein>
    <submittedName>
        <fullName evidence="1">Uncharacterized protein</fullName>
    </submittedName>
</protein>
<proteinExistence type="predicted"/>
<organism evidence="1 2">
    <name type="scientific">Tribonema minus</name>
    <dbReference type="NCBI Taxonomy" id="303371"/>
    <lineage>
        <taxon>Eukaryota</taxon>
        <taxon>Sar</taxon>
        <taxon>Stramenopiles</taxon>
        <taxon>Ochrophyta</taxon>
        <taxon>PX clade</taxon>
        <taxon>Xanthophyceae</taxon>
        <taxon>Tribonematales</taxon>
        <taxon>Tribonemataceae</taxon>
        <taxon>Tribonema</taxon>
    </lineage>
</organism>
<comment type="caution">
    <text evidence="1">The sequence shown here is derived from an EMBL/GenBank/DDBJ whole genome shotgun (WGS) entry which is preliminary data.</text>
</comment>
<accession>A0A835YMV9</accession>
<name>A0A835YMV9_9STRA</name>
<evidence type="ECO:0000313" key="1">
    <source>
        <dbReference type="EMBL" id="KAG5176707.1"/>
    </source>
</evidence>
<dbReference type="EMBL" id="JAFCMP010000534">
    <property type="protein sequence ID" value="KAG5176707.1"/>
    <property type="molecule type" value="Genomic_DNA"/>
</dbReference>
<evidence type="ECO:0000313" key="2">
    <source>
        <dbReference type="Proteomes" id="UP000664859"/>
    </source>
</evidence>
<dbReference type="AlphaFoldDB" id="A0A835YMV9"/>
<sequence length="331" mass="37217">MLNRAAIAGAAACLLGAAWYLPRRIKRGKAQLERERSKLEGKSRSSKASWACDAPVDAEWFQLVLERFEMQGEAIDSARKWLDESVLRGVRPHMESQAAGVCAEVHQLMASCEDTYHYLNQFLRVQPRSLMWLYPALEASPWDQTSAKERLEVIMGIRDSLIISGEMMQGCMAIVNGLAADSPDRAATIVELVPQAYNLYILNFHLASCLNTFVRDSSRVPLVRMTRPYINLYDRMVDIRPVPVTQETLTEIRATSTQHLQLSEAFSGFLGTVEPLLLQHNAAPWYVAPLPVDAADVTAPVPQLAQQVQHSEPRRALIARTSRLHRVPHRH</sequence>